<dbReference type="OrthoDB" id="5549158at2759"/>
<dbReference type="PANTHER" id="PTHR23058:SF0">
    <property type="entry name" value="PEROXISOMAL MEMBRANE PROTEIN PEX14"/>
    <property type="match status" value="1"/>
</dbReference>
<organism evidence="14 15">
    <name type="scientific">Cryptococcus deuterogattii (strain R265)</name>
    <name type="common">Cryptococcus gattii VGII (strain R265)</name>
    <dbReference type="NCBI Taxonomy" id="294750"/>
    <lineage>
        <taxon>Eukaryota</taxon>
        <taxon>Fungi</taxon>
        <taxon>Dikarya</taxon>
        <taxon>Basidiomycota</taxon>
        <taxon>Agaricomycotina</taxon>
        <taxon>Tremellomycetes</taxon>
        <taxon>Tremellales</taxon>
        <taxon>Cryptococcaceae</taxon>
        <taxon>Cryptococcus</taxon>
        <taxon>Cryptococcus gattii species complex</taxon>
    </lineage>
</organism>
<dbReference type="GO" id="GO:0005778">
    <property type="term" value="C:peroxisomal membrane"/>
    <property type="evidence" value="ECO:0007669"/>
    <property type="project" value="UniProtKB-SubCell"/>
</dbReference>
<dbReference type="InterPro" id="IPR006785">
    <property type="entry name" value="Pex14_N"/>
</dbReference>
<evidence type="ECO:0000256" key="2">
    <source>
        <dbReference type="ARBA" id="ARBA00022448"/>
    </source>
</evidence>
<proteinExistence type="inferred from homology"/>
<dbReference type="VEuPathDB" id="FungiDB:CNBG_4762"/>
<evidence type="ECO:0000256" key="9">
    <source>
        <dbReference type="ARBA" id="ARBA00046271"/>
    </source>
</evidence>
<dbReference type="STRING" id="294750.A0A095CHP9"/>
<sequence length="358" mass="37862">MPESPPTERAQLIQNAILFLNDPKTQSSSLTSRIQFLESKGLTEKEIEQAIREAADGYGSSTGSGAGMGTGPGEGGRERIGPSSSPYGRQPERPSVPAPNYGYGYTYSPPEPPKKDWRDLFIMAMVSGGVVYGLTALARKYLLPHLQPPSTTAFQSTSSELMSKYDEAARLLNELTEETAKVQTSIEEDREKVNQVVEEVEGAVKGLKAGEERWRDEMRDMRGEVESLKELVPRMIEKHIQSQSSALVDLQSEIRSLKTLLASRSQLPPTAPVSGSVPGSGSGSRSGAGSPAPTPTAAAANALLGPRAGGKAGIPAWQMAPPAPPTSATDASSTNTSTSGSGSGEDTSEKDKGKGKEE</sequence>
<dbReference type="AlphaFoldDB" id="A0A095CHP9"/>
<dbReference type="HOGENOM" id="CLU_045718_1_0_1"/>
<keyword evidence="6 10" id="KW-0576">Peroxisome</keyword>
<keyword evidence="2 10" id="KW-0813">Transport</keyword>
<feature type="region of interest" description="Disordered" evidence="12">
    <location>
        <begin position="265"/>
        <end position="358"/>
    </location>
</feature>
<dbReference type="EMBL" id="CP025770">
    <property type="protein sequence ID" value="KGB78924.1"/>
    <property type="molecule type" value="Genomic_DNA"/>
</dbReference>
<evidence type="ECO:0000256" key="10">
    <source>
        <dbReference type="RuleBase" id="RU367032"/>
    </source>
</evidence>
<dbReference type="Proteomes" id="UP000029445">
    <property type="component" value="Chromosome 12"/>
</dbReference>
<evidence type="ECO:0000256" key="8">
    <source>
        <dbReference type="ARBA" id="ARBA00029691"/>
    </source>
</evidence>
<dbReference type="GeneID" id="88180956"/>
<evidence type="ECO:0000256" key="3">
    <source>
        <dbReference type="ARBA" id="ARBA00022927"/>
    </source>
</evidence>
<dbReference type="Gene3D" id="1.10.10.10">
    <property type="entry name" value="Winged helix-like DNA-binding domain superfamily/Winged helix DNA-binding domain"/>
    <property type="match status" value="1"/>
</dbReference>
<dbReference type="OMA" id="YNQWQPP"/>
<feature type="domain" description="Peroxisome membrane anchor protein Pex14p N-terminal" evidence="13">
    <location>
        <begin position="8"/>
        <end position="53"/>
    </location>
</feature>
<dbReference type="GO" id="GO:1990429">
    <property type="term" value="C:peroxisomal importomer complex"/>
    <property type="evidence" value="ECO:0007669"/>
    <property type="project" value="TreeGrafter"/>
</dbReference>
<dbReference type="RefSeq" id="XP_062884636.1">
    <property type="nucleotide sequence ID" value="XM_063028681.1"/>
</dbReference>
<feature type="compositionally biased region" description="Low complexity" evidence="12">
    <location>
        <begin position="287"/>
        <end position="306"/>
    </location>
</feature>
<evidence type="ECO:0000256" key="7">
    <source>
        <dbReference type="ARBA" id="ARBA00029502"/>
    </source>
</evidence>
<keyword evidence="5 10" id="KW-0472">Membrane</keyword>
<feature type="compositionally biased region" description="Low complexity" evidence="12">
    <location>
        <begin position="326"/>
        <end position="340"/>
    </location>
</feature>
<dbReference type="GO" id="GO:0005102">
    <property type="term" value="F:signaling receptor binding"/>
    <property type="evidence" value="ECO:0007669"/>
    <property type="project" value="TreeGrafter"/>
</dbReference>
<name>A0A095CHP9_CRYD2</name>
<reference evidence="14 15" key="1">
    <citation type="journal article" date="2011" name="MBio">
        <title>Genome variation in Cryptococcus gattii, an emerging pathogen of immunocompetent hosts.</title>
        <authorList>
            <person name="D'Souza C.A."/>
            <person name="Kronstad J.W."/>
            <person name="Taylor G."/>
            <person name="Warren R."/>
            <person name="Yuen M."/>
            <person name="Hu G."/>
            <person name="Jung W.H."/>
            <person name="Sham A."/>
            <person name="Kidd S.E."/>
            <person name="Tangen K."/>
            <person name="Lee N."/>
            <person name="Zeilmaker T."/>
            <person name="Sawkins J."/>
            <person name="McVicker G."/>
            <person name="Shah S."/>
            <person name="Gnerre S."/>
            <person name="Griggs A."/>
            <person name="Zeng Q."/>
            <person name="Bartlett K."/>
            <person name="Li W."/>
            <person name="Wang X."/>
            <person name="Heitman J."/>
            <person name="Stajich J.E."/>
            <person name="Fraser J.A."/>
            <person name="Meyer W."/>
            <person name="Carter D."/>
            <person name="Schein J."/>
            <person name="Krzywinski M."/>
            <person name="Kwon-Chung K.J."/>
            <person name="Varma A."/>
            <person name="Wang J."/>
            <person name="Brunham R."/>
            <person name="Fyfe M."/>
            <person name="Ouellette B.F."/>
            <person name="Siddiqui A."/>
            <person name="Marra M."/>
            <person name="Jones S."/>
            <person name="Holt R."/>
            <person name="Birren B.W."/>
            <person name="Galagan J.E."/>
            <person name="Cuomo C.A."/>
        </authorList>
    </citation>
    <scope>NUCLEOTIDE SEQUENCE [LARGE SCALE GENOMIC DNA]</scope>
    <source>
        <strain evidence="14 15">R265</strain>
    </source>
</reference>
<dbReference type="GO" id="GO:0016560">
    <property type="term" value="P:protein import into peroxisome matrix, docking"/>
    <property type="evidence" value="ECO:0007669"/>
    <property type="project" value="UniProtKB-UniRule"/>
</dbReference>
<dbReference type="InterPro" id="IPR036388">
    <property type="entry name" value="WH-like_DNA-bd_sf"/>
</dbReference>
<evidence type="ECO:0000256" key="12">
    <source>
        <dbReference type="SAM" id="MobiDB-lite"/>
    </source>
</evidence>
<feature type="coiled-coil region" evidence="11">
    <location>
        <begin position="158"/>
        <end position="231"/>
    </location>
</feature>
<feature type="region of interest" description="Disordered" evidence="12">
    <location>
        <begin position="51"/>
        <end position="99"/>
    </location>
</feature>
<dbReference type="PANTHER" id="PTHR23058">
    <property type="entry name" value="PEROXISOMAL MEMBRANE PROTEIN PEX14"/>
    <property type="match status" value="1"/>
</dbReference>
<comment type="subcellular location">
    <subcellularLocation>
        <location evidence="9 10">Peroxisome membrane</location>
    </subcellularLocation>
</comment>
<keyword evidence="4" id="KW-0811">Translocation</keyword>
<evidence type="ECO:0000313" key="14">
    <source>
        <dbReference type="EMBL" id="KGB78924.1"/>
    </source>
</evidence>
<keyword evidence="3 10" id="KW-0653">Protein transport</keyword>
<protein>
    <recommendedName>
        <fullName evidence="7 10">Peroxisomal membrane protein PEX14</fullName>
    </recommendedName>
    <alternativeName>
        <fullName evidence="8 10">Peroxin-14</fullName>
    </alternativeName>
</protein>
<comment type="similarity">
    <text evidence="1 10">Belongs to the peroxin-14 family.</text>
</comment>
<dbReference type="InterPro" id="IPR025655">
    <property type="entry name" value="PEX14"/>
</dbReference>
<comment type="function">
    <text evidence="10">Component of the PEX13-PEX14 docking complex, a translocon channel that specifically mediates the import of peroxisomal cargo proteins bound to PEX5 receptor. The PEX13-PEX14 docking complex forms a large import pore which can be opened to a diameter of about 9 nm. Mechanistically, PEX5 receptor along with cargo proteins associates with the PEX14 subunit of the PEX13-PEX14 docking complex in the cytosol, leading to the insertion of the receptor into the organelle membrane with the concomitant translocation of the cargo into the peroxisome matrix.</text>
</comment>
<evidence type="ECO:0000256" key="5">
    <source>
        <dbReference type="ARBA" id="ARBA00023136"/>
    </source>
</evidence>
<feature type="compositionally biased region" description="Gly residues" evidence="12">
    <location>
        <begin position="60"/>
        <end position="74"/>
    </location>
</feature>
<gene>
    <name evidence="14" type="ORF">CNBG_4762</name>
</gene>
<evidence type="ECO:0000259" key="13">
    <source>
        <dbReference type="Pfam" id="PF04695"/>
    </source>
</evidence>
<dbReference type="Pfam" id="PF04695">
    <property type="entry name" value="Pex14_N"/>
    <property type="match status" value="1"/>
</dbReference>
<feature type="compositionally biased region" description="Basic and acidic residues" evidence="12">
    <location>
        <begin position="347"/>
        <end position="358"/>
    </location>
</feature>
<evidence type="ECO:0000256" key="4">
    <source>
        <dbReference type="ARBA" id="ARBA00023010"/>
    </source>
</evidence>
<keyword evidence="15" id="KW-1185">Reference proteome</keyword>
<reference evidence="14 15" key="2">
    <citation type="journal article" date="2018" name="Proc. Natl. Acad. Sci.">
        <title>RNAi is a critical determinant of centromere evolution in closely related fungi.</title>
        <authorList>
            <person name="Yadav V."/>
            <person name="Sun S."/>
            <person name="Billmyre R.B."/>
            <person name="Thimmappa B.C."/>
            <person name="Shea T."/>
            <person name="Lintner R."/>
            <person name="Bakkeren G."/>
            <person name="Cuomo C.A."/>
            <person name="Heitman J."/>
            <person name="Sanyal K."/>
        </authorList>
    </citation>
    <scope>NUCLEOTIDE SEQUENCE [LARGE SCALE GENOMIC DNA]</scope>
    <source>
        <strain evidence="14 15">R265</strain>
    </source>
</reference>
<evidence type="ECO:0000256" key="6">
    <source>
        <dbReference type="ARBA" id="ARBA00023140"/>
    </source>
</evidence>
<keyword evidence="11" id="KW-0175">Coiled coil</keyword>
<evidence type="ECO:0000256" key="1">
    <source>
        <dbReference type="ARBA" id="ARBA00005443"/>
    </source>
</evidence>
<evidence type="ECO:0000313" key="15">
    <source>
        <dbReference type="Proteomes" id="UP000029445"/>
    </source>
</evidence>
<accession>A0A095CHP9</accession>
<dbReference type="KEGG" id="cdeu:CNBG_4762"/>
<evidence type="ECO:0000256" key="11">
    <source>
        <dbReference type="SAM" id="Coils"/>
    </source>
</evidence>